<dbReference type="Proteomes" id="UP000271974">
    <property type="component" value="Unassembled WGS sequence"/>
</dbReference>
<keyword evidence="3" id="KW-1185">Reference proteome</keyword>
<dbReference type="STRING" id="188477.A0A3S1C0Y0"/>
<organism evidence="2 3">
    <name type="scientific">Elysia chlorotica</name>
    <name type="common">Eastern emerald elysia</name>
    <name type="synonym">Sea slug</name>
    <dbReference type="NCBI Taxonomy" id="188477"/>
    <lineage>
        <taxon>Eukaryota</taxon>
        <taxon>Metazoa</taxon>
        <taxon>Spiralia</taxon>
        <taxon>Lophotrochozoa</taxon>
        <taxon>Mollusca</taxon>
        <taxon>Gastropoda</taxon>
        <taxon>Heterobranchia</taxon>
        <taxon>Euthyneura</taxon>
        <taxon>Panpulmonata</taxon>
        <taxon>Sacoglossa</taxon>
        <taxon>Placobranchoidea</taxon>
        <taxon>Plakobranchidae</taxon>
        <taxon>Elysia</taxon>
    </lineage>
</organism>
<feature type="region of interest" description="Disordered" evidence="1">
    <location>
        <begin position="1"/>
        <end position="25"/>
    </location>
</feature>
<dbReference type="OrthoDB" id="413653at2759"/>
<sequence length="246" mass="28371">MASNSDLSTGLSASPSADKCQNVKGRSKRWPLQMQTYLEQMHIWPKNGQHILAQYDEKSVVVYQAFKKSIAAFAVENQRFGGPDYKPDRMSWIKTNFMWMMYRCGWAQKANQERVLAIRITREGFEEILSKAYTAWRQKNEGLQTTDIEVRLQWDPDHDPRGGKLERRAIQLGLKGKTLHAFAKDFIVDISDITDFVKEQHTILQSQGPKAIQSPKERVFIPSHDKTCRDICLDFEPQQTVVSFTS</sequence>
<feature type="compositionally biased region" description="Polar residues" evidence="1">
    <location>
        <begin position="1"/>
        <end position="15"/>
    </location>
</feature>
<dbReference type="EMBL" id="RQTK01000419">
    <property type="protein sequence ID" value="RUS79956.1"/>
    <property type="molecule type" value="Genomic_DNA"/>
</dbReference>
<dbReference type="Pfam" id="PF14124">
    <property type="entry name" value="DUF4291"/>
    <property type="match status" value="1"/>
</dbReference>
<dbReference type="AlphaFoldDB" id="A0A3S1C0Y0"/>
<dbReference type="PANTHER" id="PTHR38567:SF1">
    <property type="entry name" value="DUF4291 DOMAIN-CONTAINING PROTEIN"/>
    <property type="match status" value="1"/>
</dbReference>
<reference evidence="2 3" key="1">
    <citation type="submission" date="2019-01" db="EMBL/GenBank/DDBJ databases">
        <title>A draft genome assembly of the solar-powered sea slug Elysia chlorotica.</title>
        <authorList>
            <person name="Cai H."/>
            <person name="Li Q."/>
            <person name="Fang X."/>
            <person name="Li J."/>
            <person name="Curtis N.E."/>
            <person name="Altenburger A."/>
            <person name="Shibata T."/>
            <person name="Feng M."/>
            <person name="Maeda T."/>
            <person name="Schwartz J.A."/>
            <person name="Shigenobu S."/>
            <person name="Lundholm N."/>
            <person name="Nishiyama T."/>
            <person name="Yang H."/>
            <person name="Hasebe M."/>
            <person name="Li S."/>
            <person name="Pierce S.K."/>
            <person name="Wang J."/>
        </authorList>
    </citation>
    <scope>NUCLEOTIDE SEQUENCE [LARGE SCALE GENOMIC DNA]</scope>
    <source>
        <strain evidence="2">EC2010</strain>
        <tissue evidence="2">Whole organism of an adult</tissue>
    </source>
</reference>
<dbReference type="PANTHER" id="PTHR38567">
    <property type="entry name" value="DUF4291 DOMAIN-CONTAINING PROTEIN"/>
    <property type="match status" value="1"/>
</dbReference>
<comment type="caution">
    <text evidence="2">The sequence shown here is derived from an EMBL/GenBank/DDBJ whole genome shotgun (WGS) entry which is preliminary data.</text>
</comment>
<evidence type="ECO:0008006" key="4">
    <source>
        <dbReference type="Google" id="ProtNLM"/>
    </source>
</evidence>
<accession>A0A3S1C0Y0</accession>
<name>A0A3S1C0Y0_ELYCH</name>
<evidence type="ECO:0000256" key="1">
    <source>
        <dbReference type="SAM" id="MobiDB-lite"/>
    </source>
</evidence>
<evidence type="ECO:0000313" key="3">
    <source>
        <dbReference type="Proteomes" id="UP000271974"/>
    </source>
</evidence>
<evidence type="ECO:0000313" key="2">
    <source>
        <dbReference type="EMBL" id="RUS79956.1"/>
    </source>
</evidence>
<proteinExistence type="predicted"/>
<gene>
    <name evidence="2" type="ORF">EGW08_012300</name>
</gene>
<protein>
    <recommendedName>
        <fullName evidence="4">DUF4291 domain-containing protein</fullName>
    </recommendedName>
</protein>
<dbReference type="InterPro" id="IPR025633">
    <property type="entry name" value="DUF4291"/>
</dbReference>